<evidence type="ECO:0000313" key="9">
    <source>
        <dbReference type="Proteomes" id="UP001318860"/>
    </source>
</evidence>
<dbReference type="InterPro" id="IPR036955">
    <property type="entry name" value="AP2/ERF_dom_sf"/>
</dbReference>
<evidence type="ECO:0000256" key="3">
    <source>
        <dbReference type="ARBA" id="ARBA00023125"/>
    </source>
</evidence>
<keyword evidence="5" id="KW-0539">Nucleus</keyword>
<keyword evidence="4" id="KW-0804">Transcription</keyword>
<organism evidence="8 9">
    <name type="scientific">Rehmannia glutinosa</name>
    <name type="common">Chinese foxglove</name>
    <dbReference type="NCBI Taxonomy" id="99300"/>
    <lineage>
        <taxon>Eukaryota</taxon>
        <taxon>Viridiplantae</taxon>
        <taxon>Streptophyta</taxon>
        <taxon>Embryophyta</taxon>
        <taxon>Tracheophyta</taxon>
        <taxon>Spermatophyta</taxon>
        <taxon>Magnoliopsida</taxon>
        <taxon>eudicotyledons</taxon>
        <taxon>Gunneridae</taxon>
        <taxon>Pentapetalae</taxon>
        <taxon>asterids</taxon>
        <taxon>lamiids</taxon>
        <taxon>Lamiales</taxon>
        <taxon>Orobanchaceae</taxon>
        <taxon>Rehmannieae</taxon>
        <taxon>Rehmannia</taxon>
    </lineage>
</organism>
<dbReference type="PANTHER" id="PTHR31190:SF181">
    <property type="entry name" value="OS02G0764700 PROTEIN"/>
    <property type="match status" value="1"/>
</dbReference>
<dbReference type="CDD" id="cd00018">
    <property type="entry name" value="AP2"/>
    <property type="match status" value="1"/>
</dbReference>
<comment type="caution">
    <text evidence="8">The sequence shown here is derived from an EMBL/GenBank/DDBJ whole genome shotgun (WGS) entry which is preliminary data.</text>
</comment>
<keyword evidence="2" id="KW-0805">Transcription regulation</keyword>
<dbReference type="PROSITE" id="PS51032">
    <property type="entry name" value="AP2_ERF"/>
    <property type="match status" value="1"/>
</dbReference>
<feature type="compositionally biased region" description="Low complexity" evidence="6">
    <location>
        <begin position="194"/>
        <end position="209"/>
    </location>
</feature>
<evidence type="ECO:0000256" key="2">
    <source>
        <dbReference type="ARBA" id="ARBA00023015"/>
    </source>
</evidence>
<dbReference type="Proteomes" id="UP001318860">
    <property type="component" value="Unassembled WGS sequence"/>
</dbReference>
<feature type="compositionally biased region" description="Polar residues" evidence="6">
    <location>
        <begin position="11"/>
        <end position="21"/>
    </location>
</feature>
<proteinExistence type="predicted"/>
<gene>
    <name evidence="8" type="ORF">DH2020_030551</name>
</gene>
<dbReference type="Pfam" id="PF00847">
    <property type="entry name" value="AP2"/>
    <property type="match status" value="1"/>
</dbReference>
<evidence type="ECO:0000256" key="5">
    <source>
        <dbReference type="ARBA" id="ARBA00023242"/>
    </source>
</evidence>
<dbReference type="PANTHER" id="PTHR31190">
    <property type="entry name" value="DNA-BINDING DOMAIN"/>
    <property type="match status" value="1"/>
</dbReference>
<keyword evidence="9" id="KW-1185">Reference proteome</keyword>
<protein>
    <recommendedName>
        <fullName evidence="7">AP2/ERF domain-containing protein</fullName>
    </recommendedName>
</protein>
<feature type="region of interest" description="Disordered" evidence="6">
    <location>
        <begin position="1"/>
        <end position="34"/>
    </location>
</feature>
<comment type="subcellular location">
    <subcellularLocation>
        <location evidence="1">Nucleus</location>
    </subcellularLocation>
</comment>
<evidence type="ECO:0000256" key="6">
    <source>
        <dbReference type="SAM" id="MobiDB-lite"/>
    </source>
</evidence>
<dbReference type="SMART" id="SM00380">
    <property type="entry name" value="AP2"/>
    <property type="match status" value="1"/>
</dbReference>
<dbReference type="InterPro" id="IPR001471">
    <property type="entry name" value="AP2/ERF_dom"/>
</dbReference>
<feature type="compositionally biased region" description="Low complexity" evidence="6">
    <location>
        <begin position="217"/>
        <end position="232"/>
    </location>
</feature>
<dbReference type="EMBL" id="JABTTQ020001077">
    <property type="protein sequence ID" value="KAK6135712.1"/>
    <property type="molecule type" value="Genomic_DNA"/>
</dbReference>
<feature type="domain" description="AP2/ERF" evidence="7">
    <location>
        <begin position="130"/>
        <end position="187"/>
    </location>
</feature>
<feature type="region of interest" description="Disordered" evidence="6">
    <location>
        <begin position="194"/>
        <end position="234"/>
    </location>
</feature>
<evidence type="ECO:0000256" key="1">
    <source>
        <dbReference type="ARBA" id="ARBA00004123"/>
    </source>
</evidence>
<dbReference type="Gene3D" id="3.30.730.10">
    <property type="entry name" value="AP2/ERF domain"/>
    <property type="match status" value="1"/>
</dbReference>
<name>A0ABR0VLB7_REHGL</name>
<dbReference type="InterPro" id="IPR016177">
    <property type="entry name" value="DNA-bd_dom_sf"/>
</dbReference>
<feature type="compositionally biased region" description="Basic residues" evidence="6">
    <location>
        <begin position="124"/>
        <end position="135"/>
    </location>
</feature>
<sequence>MQRSNKRIKQEVNNINSNSTAAMPPPPPPPRLTSEEEVSVMVAALKNVITGAAEAENATEDFNRFLSRGGAAAGGDGFFSVSDDMETCRFCRIKGCLGCNFFDGSNNGPPPQPPPQEAAEAGGKKRKKKNYRGVRQRPWGKWAAEIRDPRKAARVWLGTFENAVDAARAYDRAAIEFRGPRAKLNFPFSDYTAAAEPSPAATTTAASSSFPRENEGNLEIESSNSNNNNNNNRDQKDFWELMIQKDEIEEWMMLLDFSNGDSSDSANGGNIHSL</sequence>
<evidence type="ECO:0000313" key="8">
    <source>
        <dbReference type="EMBL" id="KAK6135712.1"/>
    </source>
</evidence>
<feature type="region of interest" description="Disordered" evidence="6">
    <location>
        <begin position="107"/>
        <end position="135"/>
    </location>
</feature>
<dbReference type="SUPFAM" id="SSF54171">
    <property type="entry name" value="DNA-binding domain"/>
    <property type="match status" value="1"/>
</dbReference>
<evidence type="ECO:0000256" key="4">
    <source>
        <dbReference type="ARBA" id="ARBA00023163"/>
    </source>
</evidence>
<accession>A0ABR0VLB7</accession>
<keyword evidence="3" id="KW-0238">DNA-binding</keyword>
<dbReference type="InterPro" id="IPR044808">
    <property type="entry name" value="ERF_plant"/>
</dbReference>
<dbReference type="PRINTS" id="PR00367">
    <property type="entry name" value="ETHRSPELEMNT"/>
</dbReference>
<reference evidence="8 9" key="1">
    <citation type="journal article" date="2021" name="Comput. Struct. Biotechnol. J.">
        <title>De novo genome assembly of the potent medicinal plant Rehmannia glutinosa using nanopore technology.</title>
        <authorList>
            <person name="Ma L."/>
            <person name="Dong C."/>
            <person name="Song C."/>
            <person name="Wang X."/>
            <person name="Zheng X."/>
            <person name="Niu Y."/>
            <person name="Chen S."/>
            <person name="Feng W."/>
        </authorList>
    </citation>
    <scope>NUCLEOTIDE SEQUENCE [LARGE SCALE GENOMIC DNA]</scope>
    <source>
        <strain evidence="8">DH-2019</strain>
    </source>
</reference>
<evidence type="ECO:0000259" key="7">
    <source>
        <dbReference type="PROSITE" id="PS51032"/>
    </source>
</evidence>